<dbReference type="CDD" id="cd22771">
    <property type="entry name" value="OTU_plant_OTU7-like"/>
    <property type="match status" value="1"/>
</dbReference>
<feature type="domain" description="OTU" evidence="3">
    <location>
        <begin position="59"/>
        <end position="182"/>
    </location>
</feature>
<dbReference type="Proteomes" id="UP001055712">
    <property type="component" value="Unassembled WGS sequence"/>
</dbReference>
<dbReference type="GO" id="GO:0004843">
    <property type="term" value="F:cysteine-type deubiquitinase activity"/>
    <property type="evidence" value="ECO:0007669"/>
    <property type="project" value="TreeGrafter"/>
</dbReference>
<dbReference type="PANTHER" id="PTHR12419">
    <property type="entry name" value="OTU DOMAIN CONTAINING PROTEIN"/>
    <property type="match status" value="1"/>
</dbReference>
<feature type="region of interest" description="Disordered" evidence="2">
    <location>
        <begin position="592"/>
        <end position="630"/>
    </location>
</feature>
<feature type="region of interest" description="Disordered" evidence="2">
    <location>
        <begin position="258"/>
        <end position="287"/>
    </location>
</feature>
<sequence length="630" mass="67028">MANKKQGKGGVKKHKQRADKTTPNAQTADGQRDKQQRRRNKQHHYAKGDVETEIAALGLRIKTIAADGNCFYRAVLDQLQGEGGDHLALRGRVMDHIAEREEQYRFFMEDDEPFDKYVKRMRQPGAWAGHVELQVTALLLKRDIHVYQAGQPVWRVSCGEEDAPALHVSYHDGMHYNSVRNAGDHGTGPPEPLRLLAAAAADLAAVAAAARCFGREEVQQVMQGTGCSNPERVSRVLERCGGCAEQAIEQLIEQMGEEEGFEQERQASGEAAAGEQQAGAVTGAAAMQQSDVEGSAAGLNPSMQQEAGNAAVGSSIGSTNFSGGSSSVVREVGQLPADDSIRLELRMCGDESGHVVALLLPLVGSHDSQQTIQQQQQQQQQDAAPGSKADDAAEEQKAAETQRRGAKRQGGKKEKGMRIREVKVAAASWVLNGGGEISPSSADFPQVVFAKWCWLLQQVGEQLPYGEENWQTVLGALTESCQQLTAIGLECGIASQLARQLVTAHLSGCTSKAEVKEQPAEQPPPQQQAANTPTASGPQQRQRGEVAAPKSTGGRTPATRVALAPLTLSAQGGEALASAAAAGCGAAVEGQENVVRPNHQQPAPKGAGTASGRKMALRGQAPLSSKRTRV</sequence>
<name>A0A9D4YUE8_CHLVU</name>
<protein>
    <recommendedName>
        <fullName evidence="3">OTU domain-containing protein</fullName>
    </recommendedName>
</protein>
<dbReference type="GO" id="GO:0016579">
    <property type="term" value="P:protein deubiquitination"/>
    <property type="evidence" value="ECO:0007669"/>
    <property type="project" value="TreeGrafter"/>
</dbReference>
<dbReference type="PROSITE" id="PS50802">
    <property type="entry name" value="OTU"/>
    <property type="match status" value="1"/>
</dbReference>
<evidence type="ECO:0000256" key="1">
    <source>
        <dbReference type="ARBA" id="ARBA00010407"/>
    </source>
</evidence>
<comment type="similarity">
    <text evidence="1">Belongs to the peptidase C85 family.</text>
</comment>
<dbReference type="InterPro" id="IPR038765">
    <property type="entry name" value="Papain-like_cys_pep_sf"/>
</dbReference>
<feature type="compositionally biased region" description="Low complexity" evidence="2">
    <location>
        <begin position="268"/>
        <end position="287"/>
    </location>
</feature>
<organism evidence="4 5">
    <name type="scientific">Chlorella vulgaris</name>
    <name type="common">Green alga</name>
    <dbReference type="NCBI Taxonomy" id="3077"/>
    <lineage>
        <taxon>Eukaryota</taxon>
        <taxon>Viridiplantae</taxon>
        <taxon>Chlorophyta</taxon>
        <taxon>core chlorophytes</taxon>
        <taxon>Trebouxiophyceae</taxon>
        <taxon>Chlorellales</taxon>
        <taxon>Chlorellaceae</taxon>
        <taxon>Chlorella clade</taxon>
        <taxon>Chlorella</taxon>
    </lineage>
</organism>
<feature type="compositionally biased region" description="Basic residues" evidence="2">
    <location>
        <begin position="35"/>
        <end position="45"/>
    </location>
</feature>
<feature type="region of interest" description="Disordered" evidence="2">
    <location>
        <begin position="513"/>
        <end position="558"/>
    </location>
</feature>
<feature type="compositionally biased region" description="Basic and acidic residues" evidence="2">
    <location>
        <begin position="388"/>
        <end position="403"/>
    </location>
</feature>
<dbReference type="SUPFAM" id="SSF54001">
    <property type="entry name" value="Cysteine proteinases"/>
    <property type="match status" value="1"/>
</dbReference>
<dbReference type="InterPro" id="IPR003323">
    <property type="entry name" value="OTU_dom"/>
</dbReference>
<dbReference type="Pfam" id="PF02338">
    <property type="entry name" value="OTU"/>
    <property type="match status" value="1"/>
</dbReference>
<reference evidence="4" key="1">
    <citation type="journal article" date="2019" name="Plant J.">
        <title>Chlorella vulgaris genome assembly and annotation reveals the molecular basis for metabolic acclimation to high light conditions.</title>
        <authorList>
            <person name="Cecchin M."/>
            <person name="Marcolungo L."/>
            <person name="Rossato M."/>
            <person name="Girolomoni L."/>
            <person name="Cosentino E."/>
            <person name="Cuine S."/>
            <person name="Li-Beisson Y."/>
            <person name="Delledonne M."/>
            <person name="Ballottari M."/>
        </authorList>
    </citation>
    <scope>NUCLEOTIDE SEQUENCE</scope>
    <source>
        <strain evidence="4">211/11P</strain>
    </source>
</reference>
<feature type="compositionally biased region" description="Basic residues" evidence="2">
    <location>
        <begin position="1"/>
        <end position="17"/>
    </location>
</feature>
<dbReference type="PANTHER" id="PTHR12419:SF7">
    <property type="entry name" value="OTU DOMAIN-CONTAINING PROTEIN 3"/>
    <property type="match status" value="1"/>
</dbReference>
<keyword evidence="5" id="KW-1185">Reference proteome</keyword>
<dbReference type="EMBL" id="SIDB01000011">
    <property type="protein sequence ID" value="KAI3426257.1"/>
    <property type="molecule type" value="Genomic_DNA"/>
</dbReference>
<feature type="region of interest" description="Disordered" evidence="2">
    <location>
        <begin position="1"/>
        <end position="47"/>
    </location>
</feature>
<dbReference type="AlphaFoldDB" id="A0A9D4YUE8"/>
<feature type="compositionally biased region" description="Low complexity" evidence="2">
    <location>
        <begin position="369"/>
        <end position="381"/>
    </location>
</feature>
<dbReference type="Gene3D" id="3.90.70.80">
    <property type="match status" value="1"/>
</dbReference>
<evidence type="ECO:0000313" key="4">
    <source>
        <dbReference type="EMBL" id="KAI3426257.1"/>
    </source>
</evidence>
<feature type="region of interest" description="Disordered" evidence="2">
    <location>
        <begin position="369"/>
        <end position="417"/>
    </location>
</feature>
<proteinExistence type="inferred from homology"/>
<dbReference type="InterPro" id="IPR050704">
    <property type="entry name" value="Peptidase_C85-like"/>
</dbReference>
<gene>
    <name evidence="4" type="ORF">D9Q98_008632</name>
</gene>
<dbReference type="OrthoDB" id="415023at2759"/>
<accession>A0A9D4YUE8</accession>
<evidence type="ECO:0000256" key="2">
    <source>
        <dbReference type="SAM" id="MobiDB-lite"/>
    </source>
</evidence>
<comment type="caution">
    <text evidence="4">The sequence shown here is derived from an EMBL/GenBank/DDBJ whole genome shotgun (WGS) entry which is preliminary data.</text>
</comment>
<evidence type="ECO:0000313" key="5">
    <source>
        <dbReference type="Proteomes" id="UP001055712"/>
    </source>
</evidence>
<evidence type="ECO:0000259" key="3">
    <source>
        <dbReference type="PROSITE" id="PS50802"/>
    </source>
</evidence>
<reference evidence="4" key="2">
    <citation type="submission" date="2020-11" db="EMBL/GenBank/DDBJ databases">
        <authorList>
            <person name="Cecchin M."/>
            <person name="Marcolungo L."/>
            <person name="Rossato M."/>
            <person name="Girolomoni L."/>
            <person name="Cosentino E."/>
            <person name="Cuine S."/>
            <person name="Li-Beisson Y."/>
            <person name="Delledonne M."/>
            <person name="Ballottari M."/>
        </authorList>
    </citation>
    <scope>NUCLEOTIDE SEQUENCE</scope>
    <source>
        <strain evidence="4">211/11P</strain>
        <tissue evidence="4">Whole cell</tissue>
    </source>
</reference>